<dbReference type="VEuPathDB" id="PlasmoDB:PVW1_040032300"/>
<proteinExistence type="predicted"/>
<evidence type="ECO:0000313" key="1">
    <source>
        <dbReference type="EMBL" id="VUZ99664.1"/>
    </source>
</evidence>
<sequence length="353" mass="41087">MAGSGALEELRVIFTYFEQLAIETMGLPSGEFYRKLDDDYEDIKNYYKDCSSLFPLNKGRQIRIHCAQLVKYLKTKSRRLGQGSYSFDDCILLNYWIYGKFVNTYNSNYSPEFVKAWGMLEYLWNDIVDKLPNKSLYKICKPDSSITTQPYWKERKELYDYYVDFTYLKVTANNYQNCKEYYNYIRSKTRLYEHFEKYCSPVHTKICPDLYETYMLYKPDEVLHTLNCHDSIVEEEKLQKKELLQVKPAEANEVQESGVIGHGLSDSSKTSSSNNNIVTKTGNTLLAVVVTSMTSGALYRFTPLGSMLRNGFGRNNNMRNLNIGDNGLFDYTSESFNQYTWGGEEHYIGYQPA</sequence>
<dbReference type="AlphaFoldDB" id="A0A565A6S6"/>
<dbReference type="InterPro" id="IPR008780">
    <property type="entry name" value="Plasmodium_Vir"/>
</dbReference>
<dbReference type="EMBL" id="FLZR02000009">
    <property type="protein sequence ID" value="VUZ99664.1"/>
    <property type="molecule type" value="Genomic_DNA"/>
</dbReference>
<reference evidence="1" key="1">
    <citation type="submission" date="2016-07" db="EMBL/GenBank/DDBJ databases">
        <authorList>
            <consortium name="Pathogen Informatics"/>
        </authorList>
    </citation>
    <scope>NUCLEOTIDE SEQUENCE</scope>
</reference>
<accession>A0A565A6S6</accession>
<protein>
    <submittedName>
        <fullName evidence="1">VIR protein</fullName>
    </submittedName>
</protein>
<dbReference type="Proteomes" id="UP000220605">
    <property type="component" value="Unassembled WGS sequence"/>
</dbReference>
<dbReference type="VEuPathDB" id="PlasmoDB:PVPAM_040009800"/>
<gene>
    <name evidence="1" type="ORF">PVP01_0003790</name>
</gene>
<organism evidence="1">
    <name type="scientific">Plasmodium vivax</name>
    <name type="common">malaria parasite P. vivax</name>
    <dbReference type="NCBI Taxonomy" id="5855"/>
    <lineage>
        <taxon>Eukaryota</taxon>
        <taxon>Sar</taxon>
        <taxon>Alveolata</taxon>
        <taxon>Apicomplexa</taxon>
        <taxon>Aconoidasida</taxon>
        <taxon>Haemosporida</taxon>
        <taxon>Plasmodiidae</taxon>
        <taxon>Plasmodium</taxon>
        <taxon>Plasmodium (Plasmodium)</taxon>
    </lineage>
</organism>
<dbReference type="VEuPathDB" id="PlasmoDB:PVP01_0003790"/>
<dbReference type="Pfam" id="PF05795">
    <property type="entry name" value="Plasmodium_Vir"/>
    <property type="match status" value="1"/>
</dbReference>
<name>A0A565A6S6_PLAVI</name>